<dbReference type="Proteomes" id="UP001229244">
    <property type="component" value="Unassembled WGS sequence"/>
</dbReference>
<organism evidence="2 3">
    <name type="scientific">Amorphus orientalis</name>
    <dbReference type="NCBI Taxonomy" id="649198"/>
    <lineage>
        <taxon>Bacteria</taxon>
        <taxon>Pseudomonadati</taxon>
        <taxon>Pseudomonadota</taxon>
        <taxon>Alphaproteobacteria</taxon>
        <taxon>Hyphomicrobiales</taxon>
        <taxon>Amorphaceae</taxon>
        <taxon>Amorphus</taxon>
    </lineage>
</organism>
<keyword evidence="1" id="KW-1133">Transmembrane helix</keyword>
<sequence>MTWSLSFDPLVPTVFVIVFAAIGAALVLGGLVRRVRGAVVRALAVAALAVALLNPSLREEIRTPLSSVVAVVVDESQSQTIGERAAETDQIREQVVAELGAIDGLEVRTVVVGRDGGAQADGTELFAAAYDALSDVPPDRVGGALFITDGQVHDAPGPDAEAGIAGPVHGLITGREGEIDRRIVLERVPRFGLVNSTPSIALRVEDRGGRTGATAELTVRRDGEEIETRWVPVGQTVRIPVEIAHGGNNIFEFDVEPRDDELSDVNNQAVAIVDGVRDNLRVLLVSGEPHAGERTWRNLLKSDASVDLVHFTILRPPEKQDGTPINELSLIAFPTRELFSEKIDEFDLIVFDRYHRRNVLPSLYFDNIAQYIRNGGAVLVAAGPDYANLQSIYYTPLADVLPGEPSGQVLEEPYYPEVSELGERHPVTRDLPGAAGDPPDWSRWFRLVDAMPTTGDTIMVGPEDRPLLQLARQDEGRIALMLSDHVWLWARGYEGGGPHVPLLRRLAHWLMKEPELEEEALRLSSEDGDLVVERQTLGDEVAPVTVTAPGGEEQEVVLEAAEPGLWRARVPVDEVGLYRAADGDKTAITHVGPPNPREIADLRSTTERMQPAADATGGSVRRVADAGSIDLPSVSMRDDGERMGGVGWIGLKRSSASSLEGVQQIPLFSGFLGLAVLLGAIGATWYREGR</sequence>
<evidence type="ECO:0000256" key="1">
    <source>
        <dbReference type="SAM" id="Phobius"/>
    </source>
</evidence>
<proteinExistence type="predicted"/>
<dbReference type="Gene3D" id="3.40.50.880">
    <property type="match status" value="1"/>
</dbReference>
<gene>
    <name evidence="2" type="ORF">J2S73_000328</name>
</gene>
<dbReference type="PANTHER" id="PTHR37947">
    <property type="entry name" value="BLL2462 PROTEIN"/>
    <property type="match status" value="1"/>
</dbReference>
<dbReference type="EMBL" id="JAUSUL010000001">
    <property type="protein sequence ID" value="MDQ0313891.1"/>
    <property type="molecule type" value="Genomic_DNA"/>
</dbReference>
<dbReference type="AlphaFoldDB" id="A0AAE3VKU1"/>
<reference evidence="2" key="1">
    <citation type="submission" date="2023-07" db="EMBL/GenBank/DDBJ databases">
        <title>Genomic Encyclopedia of Type Strains, Phase IV (KMG-IV): sequencing the most valuable type-strain genomes for metagenomic binning, comparative biology and taxonomic classification.</title>
        <authorList>
            <person name="Goeker M."/>
        </authorList>
    </citation>
    <scope>NUCLEOTIDE SEQUENCE</scope>
    <source>
        <strain evidence="2">DSM 21202</strain>
    </source>
</reference>
<dbReference type="InterPro" id="IPR029062">
    <property type="entry name" value="Class_I_gatase-like"/>
</dbReference>
<dbReference type="SUPFAM" id="SSF52317">
    <property type="entry name" value="Class I glutamine amidotransferase-like"/>
    <property type="match status" value="1"/>
</dbReference>
<evidence type="ECO:0000313" key="3">
    <source>
        <dbReference type="Proteomes" id="UP001229244"/>
    </source>
</evidence>
<evidence type="ECO:0008006" key="4">
    <source>
        <dbReference type="Google" id="ProtNLM"/>
    </source>
</evidence>
<comment type="caution">
    <text evidence="2">The sequence shown here is derived from an EMBL/GenBank/DDBJ whole genome shotgun (WGS) entry which is preliminary data.</text>
</comment>
<dbReference type="PANTHER" id="PTHR37947:SF1">
    <property type="entry name" value="BLL2462 PROTEIN"/>
    <property type="match status" value="1"/>
</dbReference>
<protein>
    <recommendedName>
        <fullName evidence="4">Glutamine amidotransferase domain-containing protein</fullName>
    </recommendedName>
</protein>
<accession>A0AAE3VKU1</accession>
<feature type="transmembrane region" description="Helical" evidence="1">
    <location>
        <begin position="12"/>
        <end position="32"/>
    </location>
</feature>
<feature type="transmembrane region" description="Helical" evidence="1">
    <location>
        <begin position="665"/>
        <end position="686"/>
    </location>
</feature>
<evidence type="ECO:0000313" key="2">
    <source>
        <dbReference type="EMBL" id="MDQ0313891.1"/>
    </source>
</evidence>
<feature type="transmembrane region" description="Helical" evidence="1">
    <location>
        <begin position="39"/>
        <end position="57"/>
    </location>
</feature>
<name>A0AAE3VKU1_9HYPH</name>
<dbReference type="RefSeq" id="WP_306883682.1">
    <property type="nucleotide sequence ID" value="NZ_JAUSUL010000001.1"/>
</dbReference>
<keyword evidence="1" id="KW-0812">Transmembrane</keyword>
<keyword evidence="3" id="KW-1185">Reference proteome</keyword>
<keyword evidence="1" id="KW-0472">Membrane</keyword>